<dbReference type="InterPro" id="IPR011032">
    <property type="entry name" value="GroES-like_sf"/>
</dbReference>
<gene>
    <name evidence="4" type="ORF">EZ428_19480</name>
</gene>
<dbReference type="RefSeq" id="WP_131554883.1">
    <property type="nucleotide sequence ID" value="NZ_SJSK01000006.1"/>
</dbReference>
<dbReference type="GO" id="GO:0070402">
    <property type="term" value="F:NADPH binding"/>
    <property type="evidence" value="ECO:0007669"/>
    <property type="project" value="TreeGrafter"/>
</dbReference>
<name>A0A4R0MMG5_9SPHI</name>
<dbReference type="PANTHER" id="PTHR48106:SF5">
    <property type="entry name" value="ZINC-CONTAINING ALCOHOL DEHYDROGENASE"/>
    <property type="match status" value="1"/>
</dbReference>
<keyword evidence="5" id="KW-1185">Reference proteome</keyword>
<dbReference type="EMBL" id="SJSK01000006">
    <property type="protein sequence ID" value="TCC87918.1"/>
    <property type="molecule type" value="Genomic_DNA"/>
</dbReference>
<dbReference type="Gene3D" id="3.40.50.720">
    <property type="entry name" value="NAD(P)-binding Rossmann-like Domain"/>
    <property type="match status" value="1"/>
</dbReference>
<keyword evidence="1" id="KW-0521">NADP</keyword>
<evidence type="ECO:0000259" key="3">
    <source>
        <dbReference type="SMART" id="SM00829"/>
    </source>
</evidence>
<dbReference type="InterPro" id="IPR013154">
    <property type="entry name" value="ADH-like_N"/>
</dbReference>
<comment type="caution">
    <text evidence="4">The sequence shown here is derived from an EMBL/GenBank/DDBJ whole genome shotgun (WGS) entry which is preliminary data.</text>
</comment>
<dbReference type="Pfam" id="PF00107">
    <property type="entry name" value="ADH_zinc_N"/>
    <property type="match status" value="1"/>
</dbReference>
<evidence type="ECO:0000256" key="1">
    <source>
        <dbReference type="ARBA" id="ARBA00022857"/>
    </source>
</evidence>
<evidence type="ECO:0000313" key="4">
    <source>
        <dbReference type="EMBL" id="TCC87918.1"/>
    </source>
</evidence>
<evidence type="ECO:0000313" key="5">
    <source>
        <dbReference type="Proteomes" id="UP000292884"/>
    </source>
</evidence>
<dbReference type="InterPro" id="IPR013149">
    <property type="entry name" value="ADH-like_C"/>
</dbReference>
<proteinExistence type="predicted"/>
<dbReference type="InterPro" id="IPR036291">
    <property type="entry name" value="NAD(P)-bd_dom_sf"/>
</dbReference>
<feature type="domain" description="Enoyl reductase (ER)" evidence="3">
    <location>
        <begin position="16"/>
        <end position="333"/>
    </location>
</feature>
<keyword evidence="2" id="KW-0560">Oxidoreductase</keyword>
<dbReference type="SUPFAM" id="SSF51735">
    <property type="entry name" value="NAD(P)-binding Rossmann-fold domains"/>
    <property type="match status" value="1"/>
</dbReference>
<dbReference type="OrthoDB" id="9787435at2"/>
<dbReference type="InterPro" id="IPR020843">
    <property type="entry name" value="ER"/>
</dbReference>
<sequence>MNSQKTVRVVKFKETGSAEVLTLETVEMPIPKSHEILIEVKAIGLNRADVMYRNGMYIETPQFPAMLGYEASGIVESVGNDASGQFSAGDVVSIIPAFSLHDYATYGDYIIVPAYAVQKHPAKLSFNEAATLWTSYLSMYGILVDSAKMKAGDIVVINAASSATGLAAIQIVNYLGGISIALTTSASKKEALINAGAKYVVVTSEDNLINEIATISNGKGANIILDPVTGEKFGELVSTVAEYGKVYVYGILSSAPSVFPAMQVLMKTPTIKGYNAMEILADPVKLPQAIAFVSNGVEDSAFKPLVNKTFALSEIVEAHKYLESNTQFGKIVVIP</sequence>
<dbReference type="GO" id="GO:0016651">
    <property type="term" value="F:oxidoreductase activity, acting on NAD(P)H"/>
    <property type="evidence" value="ECO:0007669"/>
    <property type="project" value="TreeGrafter"/>
</dbReference>
<dbReference type="PANTHER" id="PTHR48106">
    <property type="entry name" value="QUINONE OXIDOREDUCTASE PIG3-RELATED"/>
    <property type="match status" value="1"/>
</dbReference>
<protein>
    <submittedName>
        <fullName evidence="4">NADPH:quinone reductase</fullName>
    </submittedName>
</protein>
<dbReference type="Proteomes" id="UP000292884">
    <property type="component" value="Unassembled WGS sequence"/>
</dbReference>
<dbReference type="Pfam" id="PF08240">
    <property type="entry name" value="ADH_N"/>
    <property type="match status" value="1"/>
</dbReference>
<dbReference type="AlphaFoldDB" id="A0A4R0MMG5"/>
<organism evidence="4 5">
    <name type="scientific">Pedobacter frigiditerrae</name>
    <dbReference type="NCBI Taxonomy" id="2530452"/>
    <lineage>
        <taxon>Bacteria</taxon>
        <taxon>Pseudomonadati</taxon>
        <taxon>Bacteroidota</taxon>
        <taxon>Sphingobacteriia</taxon>
        <taxon>Sphingobacteriales</taxon>
        <taxon>Sphingobacteriaceae</taxon>
        <taxon>Pedobacter</taxon>
    </lineage>
</organism>
<dbReference type="SMART" id="SM00829">
    <property type="entry name" value="PKS_ER"/>
    <property type="match status" value="1"/>
</dbReference>
<dbReference type="CDD" id="cd08268">
    <property type="entry name" value="MDR2"/>
    <property type="match status" value="1"/>
</dbReference>
<dbReference type="SUPFAM" id="SSF50129">
    <property type="entry name" value="GroES-like"/>
    <property type="match status" value="1"/>
</dbReference>
<accession>A0A4R0MMG5</accession>
<reference evidence="4 5" key="1">
    <citation type="submission" date="2019-02" db="EMBL/GenBank/DDBJ databases">
        <title>Pedobacter sp. RP-1-13 sp. nov., isolated from Arctic soil.</title>
        <authorList>
            <person name="Dahal R.H."/>
        </authorList>
    </citation>
    <scope>NUCLEOTIDE SEQUENCE [LARGE SCALE GENOMIC DNA]</scope>
    <source>
        <strain evidence="4 5">RP-1-13</strain>
    </source>
</reference>
<evidence type="ECO:0000256" key="2">
    <source>
        <dbReference type="ARBA" id="ARBA00023002"/>
    </source>
</evidence>
<dbReference type="Gene3D" id="3.90.180.10">
    <property type="entry name" value="Medium-chain alcohol dehydrogenases, catalytic domain"/>
    <property type="match status" value="1"/>
</dbReference>